<dbReference type="PANTHER" id="PTHR38248:SF2">
    <property type="entry name" value="FUNK1 11"/>
    <property type="match status" value="1"/>
</dbReference>
<dbReference type="EC" id="2.7.11.1" evidence="3"/>
<dbReference type="SUPFAM" id="SSF56112">
    <property type="entry name" value="Protein kinase-like (PK-like)"/>
    <property type="match status" value="1"/>
</dbReference>
<dbReference type="InterPro" id="IPR000719">
    <property type="entry name" value="Prot_kinase_dom"/>
</dbReference>
<keyword evidence="13" id="KW-1185">Reference proteome</keyword>
<evidence type="ECO:0000256" key="8">
    <source>
        <dbReference type="ARBA" id="ARBA00047899"/>
    </source>
</evidence>
<protein>
    <recommendedName>
        <fullName evidence="5">EKC/KEOPS complex subunit BUD32</fullName>
        <ecNumber evidence="3">2.7.11.1</ecNumber>
    </recommendedName>
    <alternativeName>
        <fullName evidence="6 7">Atypical Serine/threonine protein kinase BUD32</fullName>
    </alternativeName>
    <alternativeName>
        <fullName evidence="4">EKC/KEOPS complex subunit bud32</fullName>
    </alternativeName>
</protein>
<feature type="region of interest" description="Disordered" evidence="10">
    <location>
        <begin position="85"/>
        <end position="145"/>
    </location>
</feature>
<comment type="catalytic activity">
    <reaction evidence="9">
        <text>L-seryl-[protein] + ATP = O-phospho-L-seryl-[protein] + ADP + H(+)</text>
        <dbReference type="Rhea" id="RHEA:17989"/>
        <dbReference type="Rhea" id="RHEA-COMP:9863"/>
        <dbReference type="Rhea" id="RHEA-COMP:11604"/>
        <dbReference type="ChEBI" id="CHEBI:15378"/>
        <dbReference type="ChEBI" id="CHEBI:29999"/>
        <dbReference type="ChEBI" id="CHEBI:30616"/>
        <dbReference type="ChEBI" id="CHEBI:83421"/>
        <dbReference type="ChEBI" id="CHEBI:456216"/>
        <dbReference type="EC" id="2.7.11.1"/>
    </reaction>
</comment>
<evidence type="ECO:0000256" key="10">
    <source>
        <dbReference type="SAM" id="MobiDB-lite"/>
    </source>
</evidence>
<evidence type="ECO:0000256" key="3">
    <source>
        <dbReference type="ARBA" id="ARBA00012513"/>
    </source>
</evidence>
<dbReference type="InterPro" id="IPR011009">
    <property type="entry name" value="Kinase-like_dom_sf"/>
</dbReference>
<evidence type="ECO:0000256" key="9">
    <source>
        <dbReference type="ARBA" id="ARBA00048679"/>
    </source>
</evidence>
<comment type="catalytic activity">
    <reaction evidence="8">
        <text>L-threonyl-[protein] + ATP = O-phospho-L-threonyl-[protein] + ADP + H(+)</text>
        <dbReference type="Rhea" id="RHEA:46608"/>
        <dbReference type="Rhea" id="RHEA-COMP:11060"/>
        <dbReference type="Rhea" id="RHEA-COMP:11605"/>
        <dbReference type="ChEBI" id="CHEBI:15378"/>
        <dbReference type="ChEBI" id="CHEBI:30013"/>
        <dbReference type="ChEBI" id="CHEBI:30616"/>
        <dbReference type="ChEBI" id="CHEBI:61977"/>
        <dbReference type="ChEBI" id="CHEBI:456216"/>
        <dbReference type="EC" id="2.7.11.1"/>
    </reaction>
</comment>
<dbReference type="GO" id="GO:0005524">
    <property type="term" value="F:ATP binding"/>
    <property type="evidence" value="ECO:0007669"/>
    <property type="project" value="InterPro"/>
</dbReference>
<dbReference type="GO" id="GO:0004674">
    <property type="term" value="F:protein serine/threonine kinase activity"/>
    <property type="evidence" value="ECO:0007669"/>
    <property type="project" value="UniProtKB-EC"/>
</dbReference>
<evidence type="ECO:0000313" key="12">
    <source>
        <dbReference type="EMBL" id="QPG93521.1"/>
    </source>
</evidence>
<evidence type="ECO:0000256" key="2">
    <source>
        <dbReference type="ARBA" id="ARBA00011534"/>
    </source>
</evidence>
<evidence type="ECO:0000256" key="4">
    <source>
        <dbReference type="ARBA" id="ARBA00013948"/>
    </source>
</evidence>
<dbReference type="Pfam" id="PF17667">
    <property type="entry name" value="Pkinase_fungal"/>
    <property type="match status" value="1"/>
</dbReference>
<organism evidence="12 13">
    <name type="scientific">Epichloe festucae (strain Fl1)</name>
    <dbReference type="NCBI Taxonomy" id="877507"/>
    <lineage>
        <taxon>Eukaryota</taxon>
        <taxon>Fungi</taxon>
        <taxon>Dikarya</taxon>
        <taxon>Ascomycota</taxon>
        <taxon>Pezizomycotina</taxon>
        <taxon>Sordariomycetes</taxon>
        <taxon>Hypocreomycetidae</taxon>
        <taxon>Hypocreales</taxon>
        <taxon>Clavicipitaceae</taxon>
        <taxon>Epichloe</taxon>
    </lineage>
</organism>
<dbReference type="AlphaFoldDB" id="A0A7S9KJG5"/>
<comment type="function">
    <text evidence="1">Component of the EKC/KEOPS complex that is required for the formation of a threonylcarbamoyl group on adenosine at position 37 (t(6)A37) in tRNAs that read codons beginning with adenine. The complex is probably involved in the transfer of the threonylcarbamoyl moiety of threonylcarbamoyl-AMP (TC-AMP) to the N6 group of A37. BUD32 has ATPase activity in the context of the EKC/KEOPS complex and likely plays a supporting role to the catalytic subunit KAE1. The EKC/KEOPS complex also promotes both telomere uncapping and telomere elongation. The complex is required for efficient recruitment of transcriptional coactivators.</text>
</comment>
<evidence type="ECO:0000256" key="6">
    <source>
        <dbReference type="ARBA" id="ARBA00030980"/>
    </source>
</evidence>
<name>A0A7S9KJG5_EPIFF</name>
<dbReference type="Proteomes" id="UP000594364">
    <property type="component" value="Chromosome 1"/>
</dbReference>
<sequence>MRRAPCIVGRATTCWKAHRKEDPQVAIVIKDSWQYTNRDEEGEFLREATATGVVNVARYYHHETVRIQGVDDDIRNHVRRGLDLSKAKNAIPRPGRQGLPLSSSVSSVSREGRSDSKGKKRLLSETDARSPSAKRSHSESRTKGVDAAFNRVHRRIILRDYGEPVYKASSRVALLSALKSCIEGHESLHKAGFLHRDISINNLMINEDKNPLSWPAFLIDLDLAIRIQREGASGAKGKTGTRAFMAIGALLGEDHSFMHDLESFFWVFFWICIHYDARGKCIGPTRFDDWNAIDDDTLVSQKKGEISDEQDFLRNSEKNFISHYKPLIPWVNRMRRHVFPNGGRWQRPELELYSTLRRMLLDAQNDMDAAEE</sequence>
<dbReference type="OrthoDB" id="5584477at2759"/>
<dbReference type="PROSITE" id="PS00109">
    <property type="entry name" value="PROTEIN_KINASE_TYR"/>
    <property type="match status" value="1"/>
</dbReference>
<feature type="compositionally biased region" description="Basic and acidic residues" evidence="10">
    <location>
        <begin position="110"/>
        <end position="128"/>
    </location>
</feature>
<evidence type="ECO:0000313" key="13">
    <source>
        <dbReference type="Proteomes" id="UP000594364"/>
    </source>
</evidence>
<dbReference type="PANTHER" id="PTHR38248">
    <property type="entry name" value="FUNK1 6"/>
    <property type="match status" value="1"/>
</dbReference>
<dbReference type="PROSITE" id="PS50011">
    <property type="entry name" value="PROTEIN_KINASE_DOM"/>
    <property type="match status" value="1"/>
</dbReference>
<proteinExistence type="predicted"/>
<comment type="subunit">
    <text evidence="2">Component of the EKC/KEOPS complex composed of at least BUD32, CGI121, GON7, KAE1 and PCC1; the whole complex dimerizes.</text>
</comment>
<dbReference type="InterPro" id="IPR040976">
    <property type="entry name" value="Pkinase_fungal"/>
</dbReference>
<accession>A0A7S9KJG5</accession>
<dbReference type="EMBL" id="CP031385">
    <property type="protein sequence ID" value="QPG93521.1"/>
    <property type="molecule type" value="Genomic_DNA"/>
</dbReference>
<evidence type="ECO:0000259" key="11">
    <source>
        <dbReference type="PROSITE" id="PS50011"/>
    </source>
</evidence>
<feature type="domain" description="Protein kinase" evidence="11">
    <location>
        <begin position="1"/>
        <end position="372"/>
    </location>
</feature>
<evidence type="ECO:0000256" key="7">
    <source>
        <dbReference type="ARBA" id="ARBA00033194"/>
    </source>
</evidence>
<evidence type="ECO:0000256" key="5">
    <source>
        <dbReference type="ARBA" id="ARBA00019973"/>
    </source>
</evidence>
<reference evidence="12 13" key="1">
    <citation type="journal article" date="2018" name="PLoS Genet.">
        <title>Repeat elements organise 3D genome structure and mediate transcription in the filamentous fungus Epichloe festucae.</title>
        <authorList>
            <person name="Winter D.J."/>
            <person name="Ganley A.R.D."/>
            <person name="Young C.A."/>
            <person name="Liachko I."/>
            <person name="Schardl C.L."/>
            <person name="Dupont P.Y."/>
            <person name="Berry D."/>
            <person name="Ram A."/>
            <person name="Scott B."/>
            <person name="Cox M.P."/>
        </authorList>
    </citation>
    <scope>NUCLEOTIDE SEQUENCE [LARGE SCALE GENOMIC DNA]</scope>
    <source>
        <strain evidence="12 13">Fl1</strain>
    </source>
</reference>
<gene>
    <name evidence="12" type="ORF">C2857_000442</name>
</gene>
<evidence type="ECO:0000256" key="1">
    <source>
        <dbReference type="ARBA" id="ARBA00003747"/>
    </source>
</evidence>
<dbReference type="Gene3D" id="1.10.510.10">
    <property type="entry name" value="Transferase(Phosphotransferase) domain 1"/>
    <property type="match status" value="1"/>
</dbReference>
<dbReference type="InterPro" id="IPR008266">
    <property type="entry name" value="Tyr_kinase_AS"/>
</dbReference>